<dbReference type="AlphaFoldDB" id="A0AA37BZI8"/>
<dbReference type="Proteomes" id="UP001051844">
    <property type="component" value="Unassembled WGS sequence"/>
</dbReference>
<dbReference type="EMBL" id="BNDZ01000005">
    <property type="protein sequence ID" value="GHI47711.1"/>
    <property type="molecule type" value="Genomic_DNA"/>
</dbReference>
<name>A0AA37BZI8_9ACTN</name>
<feature type="compositionally biased region" description="Polar residues" evidence="1">
    <location>
        <begin position="39"/>
        <end position="51"/>
    </location>
</feature>
<evidence type="ECO:0000256" key="1">
    <source>
        <dbReference type="SAM" id="MobiDB-lite"/>
    </source>
</evidence>
<gene>
    <name evidence="2" type="ORF">ScoT_38850</name>
</gene>
<evidence type="ECO:0000313" key="3">
    <source>
        <dbReference type="Proteomes" id="UP001051844"/>
    </source>
</evidence>
<feature type="region of interest" description="Disordered" evidence="1">
    <location>
        <begin position="28"/>
        <end position="59"/>
    </location>
</feature>
<proteinExistence type="predicted"/>
<organism evidence="2 3">
    <name type="scientific">Streptomyces albidoflavus</name>
    <dbReference type="NCBI Taxonomy" id="1886"/>
    <lineage>
        <taxon>Bacteria</taxon>
        <taxon>Bacillati</taxon>
        <taxon>Actinomycetota</taxon>
        <taxon>Actinomycetes</taxon>
        <taxon>Kitasatosporales</taxon>
        <taxon>Streptomycetaceae</taxon>
        <taxon>Streptomyces</taxon>
        <taxon>Streptomyces albidoflavus group</taxon>
    </lineage>
</organism>
<evidence type="ECO:0000313" key="2">
    <source>
        <dbReference type="EMBL" id="GHI47711.1"/>
    </source>
</evidence>
<sequence length="116" mass="12212">MVMKYTEENPQTAFPRVSMSAADSLEGDGWRPLLPGASPGTSPLTPWSTSRPAFRRGSSGVSSARSAALSLSVVVKAVSPPRVRSPAGHRWRASCQHANGALVVPRHCHVLPGIGT</sequence>
<reference evidence="2" key="1">
    <citation type="submission" date="2022-09" db="EMBL/GenBank/DDBJ databases">
        <title>Whole genome shotgun sequence of Streptomyces albidoflavus NBRC 12854.</title>
        <authorList>
            <person name="Komaki H."/>
            <person name="Tamura T."/>
        </authorList>
    </citation>
    <scope>NUCLEOTIDE SEQUENCE</scope>
    <source>
        <strain evidence="2">NBRC 12854</strain>
    </source>
</reference>
<accession>A0AA37BZI8</accession>
<comment type="caution">
    <text evidence="2">The sequence shown here is derived from an EMBL/GenBank/DDBJ whole genome shotgun (WGS) entry which is preliminary data.</text>
</comment>
<protein>
    <submittedName>
        <fullName evidence="2">Uncharacterized protein</fullName>
    </submittedName>
</protein>